<comment type="caution">
    <text evidence="3">The sequence shown here is derived from an EMBL/GenBank/DDBJ whole genome shotgun (WGS) entry which is preliminary data.</text>
</comment>
<dbReference type="RefSeq" id="WP_140988971.1">
    <property type="nucleotide sequence ID" value="NZ_VHIQ01000001.1"/>
</dbReference>
<reference evidence="3 4" key="1">
    <citation type="submission" date="2019-06" db="EMBL/GenBank/DDBJ databases">
        <title>Flavobacteriaceae Paucihalobacterium erythroidium CWB-1, complete genome.</title>
        <authorList>
            <person name="Wu S."/>
        </authorList>
    </citation>
    <scope>NUCLEOTIDE SEQUENCE [LARGE SCALE GENOMIC DNA]</scope>
    <source>
        <strain evidence="3 4">CWB-1</strain>
    </source>
</reference>
<keyword evidence="2" id="KW-1133">Transmembrane helix</keyword>
<sequence length="80" mass="9285">MKNGTYIILGIILLFIAMYAFASVMVYFDKRQAKKKKSKDIEKQIFKSYNQLDEKILTSQQPKAHSRKNNKIKDKAGSKN</sequence>
<evidence type="ECO:0000256" key="1">
    <source>
        <dbReference type="SAM" id="MobiDB-lite"/>
    </source>
</evidence>
<protein>
    <submittedName>
        <fullName evidence="3">Uncharacterized protein</fullName>
    </submittedName>
</protein>
<feature type="transmembrane region" description="Helical" evidence="2">
    <location>
        <begin position="6"/>
        <end position="28"/>
    </location>
</feature>
<accession>A0A506PQN4</accession>
<evidence type="ECO:0000256" key="2">
    <source>
        <dbReference type="SAM" id="Phobius"/>
    </source>
</evidence>
<keyword evidence="2" id="KW-0472">Membrane</keyword>
<keyword evidence="4" id="KW-1185">Reference proteome</keyword>
<proteinExistence type="predicted"/>
<keyword evidence="2" id="KW-0812">Transmembrane</keyword>
<evidence type="ECO:0000313" key="3">
    <source>
        <dbReference type="EMBL" id="TPV35961.1"/>
    </source>
</evidence>
<feature type="region of interest" description="Disordered" evidence="1">
    <location>
        <begin position="57"/>
        <end position="80"/>
    </location>
</feature>
<organism evidence="3 4">
    <name type="scientific">Paucihalobacter ruber</name>
    <dbReference type="NCBI Taxonomy" id="2567861"/>
    <lineage>
        <taxon>Bacteria</taxon>
        <taxon>Pseudomonadati</taxon>
        <taxon>Bacteroidota</taxon>
        <taxon>Flavobacteriia</taxon>
        <taxon>Flavobacteriales</taxon>
        <taxon>Flavobacteriaceae</taxon>
        <taxon>Paucihalobacter</taxon>
    </lineage>
</organism>
<dbReference type="Proteomes" id="UP000317332">
    <property type="component" value="Unassembled WGS sequence"/>
</dbReference>
<dbReference type="AlphaFoldDB" id="A0A506PQN4"/>
<name>A0A506PQN4_9FLAO</name>
<gene>
    <name evidence="3" type="ORF">FJ651_03310</name>
</gene>
<dbReference type="EMBL" id="VHIQ01000001">
    <property type="protein sequence ID" value="TPV35961.1"/>
    <property type="molecule type" value="Genomic_DNA"/>
</dbReference>
<evidence type="ECO:0000313" key="4">
    <source>
        <dbReference type="Proteomes" id="UP000317332"/>
    </source>
</evidence>
<feature type="compositionally biased region" description="Basic and acidic residues" evidence="1">
    <location>
        <begin position="71"/>
        <end position="80"/>
    </location>
</feature>